<dbReference type="Pfam" id="PF08843">
    <property type="entry name" value="AbiEii"/>
    <property type="match status" value="1"/>
</dbReference>
<name>A0A4Y9KVB0_9BRAD</name>
<dbReference type="EMBL" id="SPQS01000022">
    <property type="protein sequence ID" value="TFV70184.1"/>
    <property type="molecule type" value="Genomic_DNA"/>
</dbReference>
<protein>
    <submittedName>
        <fullName evidence="1">Nucleotidyl transferase AbiEii/AbiGii toxin family protein</fullName>
    </submittedName>
</protein>
<dbReference type="OrthoDB" id="9780929at2"/>
<proteinExistence type="predicted"/>
<reference evidence="2 3" key="2">
    <citation type="submission" date="2019-03" db="EMBL/GenBank/DDBJ databases">
        <title>Bradyrhizobium strains diversity.</title>
        <authorList>
            <person name="Urquiaga M.C.O."/>
            <person name="Hungria M."/>
            <person name="Delamuta J.R.M."/>
            <person name="Klepa M.S."/>
        </authorList>
    </citation>
    <scope>NUCLEOTIDE SEQUENCE [LARGE SCALE GENOMIC DNA]</scope>
    <source>
        <strain evidence="2 3">CNPSo 3426</strain>
    </source>
</reference>
<dbReference type="InterPro" id="IPR014942">
    <property type="entry name" value="AbiEii"/>
</dbReference>
<dbReference type="GO" id="GO:0016740">
    <property type="term" value="F:transferase activity"/>
    <property type="evidence" value="ECO:0007669"/>
    <property type="project" value="UniProtKB-KW"/>
</dbReference>
<evidence type="ECO:0000313" key="3">
    <source>
        <dbReference type="Proteomes" id="UP000297700"/>
    </source>
</evidence>
<evidence type="ECO:0000313" key="4">
    <source>
        <dbReference type="Proteomes" id="UP000298225"/>
    </source>
</evidence>
<reference evidence="1 4" key="1">
    <citation type="submission" date="2019-03" db="EMBL/GenBank/DDBJ databases">
        <title>Bradyrhizobium strains diversity isolated from Chamaecrista fasciculata.</title>
        <authorList>
            <person name="Urquiaga M.C.O."/>
            <person name="Hungria M."/>
            <person name="Delamuta J.R.M."/>
        </authorList>
    </citation>
    <scope>NUCLEOTIDE SEQUENCE [LARGE SCALE GENOMIC DNA]</scope>
    <source>
        <strain evidence="1 4">CNPSo 3424</strain>
    </source>
</reference>
<dbReference type="Proteomes" id="UP000297700">
    <property type="component" value="Unassembled WGS sequence"/>
</dbReference>
<accession>A0A4Y9NQW5</accession>
<comment type="caution">
    <text evidence="1">The sequence shown here is derived from an EMBL/GenBank/DDBJ whole genome shotgun (WGS) entry which is preliminary data.</text>
</comment>
<evidence type="ECO:0000313" key="2">
    <source>
        <dbReference type="EMBL" id="TFV70184.1"/>
    </source>
</evidence>
<dbReference type="Proteomes" id="UP000298225">
    <property type="component" value="Unassembled WGS sequence"/>
</dbReference>
<gene>
    <name evidence="2" type="ORF">E4K64_30435</name>
    <name evidence="1" type="ORF">E4K66_35540</name>
</gene>
<keyword evidence="1" id="KW-0808">Transferase</keyword>
<dbReference type="AlphaFoldDB" id="A0A4Y9KVB0"/>
<organism evidence="1 4">
    <name type="scientific">Bradyrhizobium frederickii</name>
    <dbReference type="NCBI Taxonomy" id="2560054"/>
    <lineage>
        <taxon>Bacteria</taxon>
        <taxon>Pseudomonadati</taxon>
        <taxon>Pseudomonadota</taxon>
        <taxon>Alphaproteobacteria</taxon>
        <taxon>Hyphomicrobiales</taxon>
        <taxon>Nitrobacteraceae</taxon>
        <taxon>Bradyrhizobium</taxon>
    </lineage>
</organism>
<sequence length="316" mass="36357">MSADFIHNHEQFADLIRIVAEEKGIDPALVEKDYWIMHCLYGLQQQKFTFQLKGGTSLSKGNDIVRRFSEDIDILIEPPAGQNVKTHKNHDKPAHIQSRKDFFDWLAKTIKIDGVTKVERDTTFDDVPNYRGAGIRLNYASVSEAMEGLREGVLLEVGFDTIAPNAPKDISSWLYDRASASNVDIIDNRAKAVPCYDPGYTFVEKLQTISTKFRKQQTDNSDPVGFMRHYYDVYELLQNKEVQNFIGTKEYAEHKQKRFRQGDNPIIAQNEAFLLNDKKVRALYTDAYDRSRALYYAAPPGFEQILDEISEWVEKL</sequence>
<evidence type="ECO:0000313" key="1">
    <source>
        <dbReference type="EMBL" id="TFV30310.1"/>
    </source>
</evidence>
<dbReference type="EMBL" id="SPQU01000035">
    <property type="protein sequence ID" value="TFV30310.1"/>
    <property type="molecule type" value="Genomic_DNA"/>
</dbReference>
<dbReference type="RefSeq" id="WP_126261760.1">
    <property type="nucleotide sequence ID" value="NZ_SPQS01000022.1"/>
</dbReference>
<accession>A0A4Y9KVB0</accession>
<dbReference type="Gene3D" id="3.10.450.620">
    <property type="entry name" value="JHP933, nucleotidyltransferase-like core domain"/>
    <property type="match status" value="1"/>
</dbReference>
<keyword evidence="4" id="KW-1185">Reference proteome</keyword>